<protein>
    <submittedName>
        <fullName evidence="1">Uncharacterized protein</fullName>
    </submittedName>
</protein>
<dbReference type="AlphaFoldDB" id="A0A849VLL1"/>
<dbReference type="EMBL" id="JABUMX010000001">
    <property type="protein sequence ID" value="NTS30712.1"/>
    <property type="molecule type" value="Genomic_DNA"/>
</dbReference>
<accession>A0A849VLL1</accession>
<dbReference type="Proteomes" id="UP000550508">
    <property type="component" value="Unassembled WGS sequence"/>
</dbReference>
<proteinExistence type="predicted"/>
<keyword evidence="2" id="KW-1185">Reference proteome</keyword>
<reference evidence="1 2" key="1">
    <citation type="submission" date="2020-05" db="EMBL/GenBank/DDBJ databases">
        <authorList>
            <person name="Kim M.K."/>
        </authorList>
    </citation>
    <scope>NUCLEOTIDE SEQUENCE [LARGE SCALE GENOMIC DNA]</scope>
    <source>
        <strain evidence="1 2">BT25</strain>
    </source>
</reference>
<dbReference type="RefSeq" id="WP_153666404.1">
    <property type="nucleotide sequence ID" value="NZ_JABUMX010000001.1"/>
</dbReference>
<gene>
    <name evidence="1" type="ORF">HQ945_05550</name>
</gene>
<organism evidence="1 2">
    <name type="scientific">Phyllobacterium pellucidum</name>
    <dbReference type="NCBI Taxonomy" id="2740464"/>
    <lineage>
        <taxon>Bacteria</taxon>
        <taxon>Pseudomonadati</taxon>
        <taxon>Pseudomonadota</taxon>
        <taxon>Alphaproteobacteria</taxon>
        <taxon>Hyphomicrobiales</taxon>
        <taxon>Phyllobacteriaceae</taxon>
        <taxon>Phyllobacterium</taxon>
    </lineage>
</organism>
<name>A0A849VLL1_9HYPH</name>
<sequence length="68" mass="7588">MTEKLRFTRAQIRCVASIARTEGVGVKLNPDGSIVVFPDVHKPETVDESDDKDLDRELAAFEAKHGYN</sequence>
<evidence type="ECO:0000313" key="2">
    <source>
        <dbReference type="Proteomes" id="UP000550508"/>
    </source>
</evidence>
<comment type="caution">
    <text evidence="1">The sequence shown here is derived from an EMBL/GenBank/DDBJ whole genome shotgun (WGS) entry which is preliminary data.</text>
</comment>
<evidence type="ECO:0000313" key="1">
    <source>
        <dbReference type="EMBL" id="NTS30712.1"/>
    </source>
</evidence>